<dbReference type="EMBL" id="JAJA02000001">
    <property type="protein sequence ID" value="KWS04042.1"/>
    <property type="molecule type" value="Genomic_DNA"/>
</dbReference>
<reference evidence="1 2" key="1">
    <citation type="journal article" date="2014" name="Genome Announc.">
        <title>Draft Genome Sequence of Lysobacter capsici AZ78, a Bacterium Antagonistic to Plant-Pathogenic Oomycetes.</title>
        <authorList>
            <person name="Puopolo G."/>
            <person name="Sonego P."/>
            <person name="Engelen K."/>
            <person name="Pertot I."/>
        </authorList>
    </citation>
    <scope>NUCLEOTIDE SEQUENCE [LARGE SCALE GENOMIC DNA]</scope>
    <source>
        <strain evidence="1 2">AZ78</strain>
    </source>
</reference>
<accession>A0A120AG48</accession>
<keyword evidence="2" id="KW-1185">Reference proteome</keyword>
<sequence>MGFPRAARRGCAGIGFERRLCWAGGGFEQHGGDPTAGLG</sequence>
<evidence type="ECO:0000313" key="2">
    <source>
        <dbReference type="Proteomes" id="UP000023435"/>
    </source>
</evidence>
<evidence type="ECO:0000313" key="1">
    <source>
        <dbReference type="EMBL" id="KWS04042.1"/>
    </source>
</evidence>
<proteinExistence type="predicted"/>
<comment type="caution">
    <text evidence="1">The sequence shown here is derived from an EMBL/GenBank/DDBJ whole genome shotgun (WGS) entry which is preliminary data.</text>
</comment>
<gene>
    <name evidence="1" type="ORF">AZ78_1591</name>
</gene>
<protein>
    <submittedName>
        <fullName evidence="1">Uncharacterized protein</fullName>
    </submittedName>
</protein>
<dbReference type="AlphaFoldDB" id="A0A120AG48"/>
<dbReference type="Proteomes" id="UP000023435">
    <property type="component" value="Unassembled WGS sequence"/>
</dbReference>
<name>A0A120AG48_9GAMM</name>
<organism evidence="1 2">
    <name type="scientific">Lysobacter capsici AZ78</name>
    <dbReference type="NCBI Taxonomy" id="1444315"/>
    <lineage>
        <taxon>Bacteria</taxon>
        <taxon>Pseudomonadati</taxon>
        <taxon>Pseudomonadota</taxon>
        <taxon>Gammaproteobacteria</taxon>
        <taxon>Lysobacterales</taxon>
        <taxon>Lysobacteraceae</taxon>
        <taxon>Lysobacter</taxon>
    </lineage>
</organism>